<organism evidence="3 4">
    <name type="scientific">Natrinema versiforme JCM 10478</name>
    <dbReference type="NCBI Taxonomy" id="1227496"/>
    <lineage>
        <taxon>Archaea</taxon>
        <taxon>Methanobacteriati</taxon>
        <taxon>Methanobacteriota</taxon>
        <taxon>Stenosarchaea group</taxon>
        <taxon>Halobacteria</taxon>
        <taxon>Halobacteriales</taxon>
        <taxon>Natrialbaceae</taxon>
        <taxon>Natrinema</taxon>
    </lineage>
</organism>
<keyword evidence="4" id="KW-1185">Reference proteome</keyword>
<dbReference type="STRING" id="1227496.C489_05833"/>
<feature type="domain" description="DUF8129" evidence="2">
    <location>
        <begin position="34"/>
        <end position="87"/>
    </location>
</feature>
<dbReference type="RefSeq" id="WP_006430224.1">
    <property type="nucleotide sequence ID" value="NZ_AOID01000019.1"/>
</dbReference>
<evidence type="ECO:0000313" key="4">
    <source>
        <dbReference type="Proteomes" id="UP000011632"/>
    </source>
</evidence>
<comment type="caution">
    <text evidence="3">The sequence shown here is derived from an EMBL/GenBank/DDBJ whole genome shotgun (WGS) entry which is preliminary data.</text>
</comment>
<evidence type="ECO:0000256" key="1">
    <source>
        <dbReference type="SAM" id="MobiDB-lite"/>
    </source>
</evidence>
<reference evidence="3 4" key="1">
    <citation type="journal article" date="2014" name="PLoS Genet.">
        <title>Phylogenetically driven sequencing of extremely halophilic archaea reveals strategies for static and dynamic osmo-response.</title>
        <authorList>
            <person name="Becker E.A."/>
            <person name="Seitzer P.M."/>
            <person name="Tritt A."/>
            <person name="Larsen D."/>
            <person name="Krusor M."/>
            <person name="Yao A.I."/>
            <person name="Wu D."/>
            <person name="Madern D."/>
            <person name="Eisen J.A."/>
            <person name="Darling A.E."/>
            <person name="Facciotti M.T."/>
        </authorList>
    </citation>
    <scope>NUCLEOTIDE SEQUENCE [LARGE SCALE GENOMIC DNA]</scope>
    <source>
        <strain evidence="3 4">JCM 10478</strain>
    </source>
</reference>
<dbReference type="EMBL" id="AOID01000019">
    <property type="protein sequence ID" value="ELY68862.1"/>
    <property type="molecule type" value="Genomic_DNA"/>
</dbReference>
<accession>L9Y558</accession>
<dbReference type="InterPro" id="IPR058442">
    <property type="entry name" value="DUF8129"/>
</dbReference>
<dbReference type="OrthoDB" id="206539at2157"/>
<dbReference type="AlphaFoldDB" id="L9Y558"/>
<sequence length="102" mass="11432">MSTPYAAAETDRPAYPEVKAEFGEDPARYLAVDENDEHDDHPLALAHARIKAIDDRELLKHWQRIEAKHWGRTEIMAHLNARERELTATDTSADPATAGGDV</sequence>
<protein>
    <recommendedName>
        <fullName evidence="2">DUF8129 domain-containing protein</fullName>
    </recommendedName>
</protein>
<feature type="region of interest" description="Disordered" evidence="1">
    <location>
        <begin position="83"/>
        <end position="102"/>
    </location>
</feature>
<dbReference type="Pfam" id="PF26450">
    <property type="entry name" value="DUF8129"/>
    <property type="match status" value="1"/>
</dbReference>
<dbReference type="Proteomes" id="UP000011632">
    <property type="component" value="Unassembled WGS sequence"/>
</dbReference>
<name>L9Y558_9EURY</name>
<gene>
    <name evidence="3" type="ORF">C489_05833</name>
</gene>
<evidence type="ECO:0000313" key="3">
    <source>
        <dbReference type="EMBL" id="ELY68862.1"/>
    </source>
</evidence>
<dbReference type="PATRIC" id="fig|1227496.3.peg.1174"/>
<evidence type="ECO:0000259" key="2">
    <source>
        <dbReference type="Pfam" id="PF26450"/>
    </source>
</evidence>
<feature type="compositionally biased region" description="Low complexity" evidence="1">
    <location>
        <begin position="88"/>
        <end position="102"/>
    </location>
</feature>
<proteinExistence type="predicted"/>